<keyword evidence="1 3" id="KW-0808">Transferase</keyword>
<comment type="caution">
    <text evidence="3">The sequence shown here is derived from an EMBL/GenBank/DDBJ whole genome shotgun (WGS) entry which is preliminary data.</text>
</comment>
<dbReference type="PANTHER" id="PTHR46401:SF2">
    <property type="entry name" value="GLYCOSYLTRANSFERASE WBBK-RELATED"/>
    <property type="match status" value="1"/>
</dbReference>
<dbReference type="SUPFAM" id="SSF53756">
    <property type="entry name" value="UDP-Glycosyltransferase/glycogen phosphorylase"/>
    <property type="match status" value="1"/>
</dbReference>
<sequence length="310" mass="35021">MKIAFLNKYQNKVNRGAETYVLELSKRFSKNHKVDVISDVNYFSLLKNDYDLIIPTNGRLQAILVRIITWLKRSKVVISGQSGKGLDDRINLCTFPNYFVALSSKALNWARKVNPFVKLVYIPNGVDINKFKPEGEKFKTNLKSPIILSVGAFTEQKRHGLVIDAVSKLDNVSLIIAGGGGNLKDELEIKGNKLLGSNRFQIIEMPYEKMPEVYRSVNLFTLASTPTESFGNVIVEAMATNLPVVVTNDPIRKEISGDAGLFADPEDIDSYSKELEKALSLNWEDKPRKQAEKFDWDKITKKYEEILTNL</sequence>
<dbReference type="AlphaFoldDB" id="A0A0G0BJW0"/>
<dbReference type="InterPro" id="IPR001296">
    <property type="entry name" value="Glyco_trans_1"/>
</dbReference>
<dbReference type="CDD" id="cd03801">
    <property type="entry name" value="GT4_PimA-like"/>
    <property type="match status" value="1"/>
</dbReference>
<reference evidence="3 4" key="1">
    <citation type="journal article" date="2015" name="Nature">
        <title>rRNA introns, odd ribosomes, and small enigmatic genomes across a large radiation of phyla.</title>
        <authorList>
            <person name="Brown C.T."/>
            <person name="Hug L.A."/>
            <person name="Thomas B.C."/>
            <person name="Sharon I."/>
            <person name="Castelle C.J."/>
            <person name="Singh A."/>
            <person name="Wilkins M.J."/>
            <person name="Williams K.H."/>
            <person name="Banfield J.F."/>
        </authorList>
    </citation>
    <scope>NUCLEOTIDE SEQUENCE [LARGE SCALE GENOMIC DNA]</scope>
</reference>
<evidence type="ECO:0000259" key="2">
    <source>
        <dbReference type="Pfam" id="PF00534"/>
    </source>
</evidence>
<proteinExistence type="predicted"/>
<name>A0A0G0BJW0_9BACT</name>
<evidence type="ECO:0000313" key="4">
    <source>
        <dbReference type="Proteomes" id="UP000034803"/>
    </source>
</evidence>
<dbReference type="GO" id="GO:0016757">
    <property type="term" value="F:glycosyltransferase activity"/>
    <property type="evidence" value="ECO:0007669"/>
    <property type="project" value="InterPro"/>
</dbReference>
<dbReference type="PANTHER" id="PTHR46401">
    <property type="entry name" value="GLYCOSYLTRANSFERASE WBBK-RELATED"/>
    <property type="match status" value="1"/>
</dbReference>
<organism evidence="3 4">
    <name type="scientific">Candidatus Woesebacteria bacterium GW2011_GWC2_31_9</name>
    <dbReference type="NCBI Taxonomy" id="1618586"/>
    <lineage>
        <taxon>Bacteria</taxon>
        <taxon>Candidatus Woeseibacteriota</taxon>
    </lineage>
</organism>
<accession>A0A0G0BJW0</accession>
<dbReference type="EMBL" id="LBOI01000011">
    <property type="protein sequence ID" value="KKP31342.1"/>
    <property type="molecule type" value="Genomic_DNA"/>
</dbReference>
<evidence type="ECO:0000256" key="1">
    <source>
        <dbReference type="ARBA" id="ARBA00022679"/>
    </source>
</evidence>
<evidence type="ECO:0000313" key="3">
    <source>
        <dbReference type="EMBL" id="KKP31342.1"/>
    </source>
</evidence>
<gene>
    <name evidence="3" type="ORF">UR21_C0011G0023</name>
</gene>
<dbReference type="Proteomes" id="UP000034803">
    <property type="component" value="Unassembled WGS sequence"/>
</dbReference>
<feature type="domain" description="Glycosyl transferase family 1" evidence="2">
    <location>
        <begin position="137"/>
        <end position="289"/>
    </location>
</feature>
<protein>
    <submittedName>
        <fullName evidence="3">Glycosyl transferase family 1</fullName>
    </submittedName>
</protein>
<dbReference type="Gene3D" id="3.40.50.2000">
    <property type="entry name" value="Glycogen Phosphorylase B"/>
    <property type="match status" value="2"/>
</dbReference>
<dbReference type="Pfam" id="PF00534">
    <property type="entry name" value="Glycos_transf_1"/>
    <property type="match status" value="1"/>
</dbReference>